<dbReference type="InterPro" id="IPR017455">
    <property type="entry name" value="Znf_FYVE-rel"/>
</dbReference>
<feature type="compositionally biased region" description="Polar residues" evidence="5">
    <location>
        <begin position="285"/>
        <end position="302"/>
    </location>
</feature>
<dbReference type="RefSeq" id="XP_033651928.1">
    <property type="nucleotide sequence ID" value="XM_033793090.1"/>
</dbReference>
<name>A0A6A6JGP4_WESOR</name>
<evidence type="ECO:0000256" key="4">
    <source>
        <dbReference type="PROSITE-ProRule" id="PRU00175"/>
    </source>
</evidence>
<gene>
    <name evidence="8" type="ORF">EI97DRAFT_127698</name>
</gene>
<keyword evidence="3" id="KW-0862">Zinc</keyword>
<dbReference type="PANTHER" id="PTHR39490">
    <property type="entry name" value="ARRESTIN DOMAIN-CONTAINING PROTEIN D"/>
    <property type="match status" value="1"/>
</dbReference>
<dbReference type="Pfam" id="PF13639">
    <property type="entry name" value="zf-RING_2"/>
    <property type="match status" value="1"/>
</dbReference>
<dbReference type="EMBL" id="ML986503">
    <property type="protein sequence ID" value="KAF2274389.1"/>
    <property type="molecule type" value="Genomic_DNA"/>
</dbReference>
<dbReference type="SMART" id="SM00064">
    <property type="entry name" value="FYVE"/>
    <property type="match status" value="1"/>
</dbReference>
<dbReference type="Gene3D" id="3.30.40.10">
    <property type="entry name" value="Zinc/RING finger domain, C3HC4 (zinc finger)"/>
    <property type="match status" value="2"/>
</dbReference>
<accession>A0A6A6JGP4</accession>
<protein>
    <submittedName>
        <fullName evidence="8">FYVE-domain-containing protein</fullName>
    </submittedName>
</protein>
<dbReference type="SMART" id="SM00184">
    <property type="entry name" value="RING"/>
    <property type="match status" value="1"/>
</dbReference>
<dbReference type="AlphaFoldDB" id="A0A6A6JGP4"/>
<evidence type="ECO:0000259" key="6">
    <source>
        <dbReference type="PROSITE" id="PS50089"/>
    </source>
</evidence>
<evidence type="ECO:0000313" key="9">
    <source>
        <dbReference type="Proteomes" id="UP000800097"/>
    </source>
</evidence>
<dbReference type="PROSITE" id="PS50089">
    <property type="entry name" value="ZF_RING_2"/>
    <property type="match status" value="1"/>
</dbReference>
<dbReference type="SUPFAM" id="SSF57850">
    <property type="entry name" value="RING/U-box"/>
    <property type="match status" value="1"/>
</dbReference>
<feature type="domain" description="RING-type" evidence="6">
    <location>
        <begin position="440"/>
        <end position="483"/>
    </location>
</feature>
<evidence type="ECO:0000256" key="2">
    <source>
        <dbReference type="ARBA" id="ARBA00022771"/>
    </source>
</evidence>
<feature type="compositionally biased region" description="Low complexity" evidence="5">
    <location>
        <begin position="154"/>
        <end position="171"/>
    </location>
</feature>
<feature type="domain" description="FYVE-type" evidence="7">
    <location>
        <begin position="200"/>
        <end position="277"/>
    </location>
</feature>
<dbReference type="InterPro" id="IPR001841">
    <property type="entry name" value="Znf_RING"/>
</dbReference>
<evidence type="ECO:0000313" key="8">
    <source>
        <dbReference type="EMBL" id="KAF2274389.1"/>
    </source>
</evidence>
<feature type="region of interest" description="Disordered" evidence="5">
    <location>
        <begin position="270"/>
        <end position="309"/>
    </location>
</feature>
<keyword evidence="2 4" id="KW-0863">Zinc-finger</keyword>
<dbReference type="GO" id="GO:0008270">
    <property type="term" value="F:zinc ion binding"/>
    <property type="evidence" value="ECO:0007669"/>
    <property type="project" value="UniProtKB-KW"/>
</dbReference>
<feature type="compositionally biased region" description="Polar residues" evidence="5">
    <location>
        <begin position="107"/>
        <end position="134"/>
    </location>
</feature>
<dbReference type="InterPro" id="IPR011011">
    <property type="entry name" value="Znf_FYVE_PHD"/>
</dbReference>
<dbReference type="PROSITE" id="PS50178">
    <property type="entry name" value="ZF_FYVE"/>
    <property type="match status" value="1"/>
</dbReference>
<keyword evidence="9" id="KW-1185">Reference proteome</keyword>
<feature type="compositionally biased region" description="Pro residues" evidence="5">
    <location>
        <begin position="273"/>
        <end position="283"/>
    </location>
</feature>
<dbReference type="SUPFAM" id="SSF57903">
    <property type="entry name" value="FYVE/PHD zinc finger"/>
    <property type="match status" value="1"/>
</dbReference>
<dbReference type="GeneID" id="54546265"/>
<dbReference type="CDD" id="cd16489">
    <property type="entry name" value="mRING-CH-C4HC2H_ZNRF"/>
    <property type="match status" value="1"/>
</dbReference>
<dbReference type="InterPro" id="IPR013083">
    <property type="entry name" value="Znf_RING/FYVE/PHD"/>
</dbReference>
<keyword evidence="1" id="KW-0479">Metal-binding</keyword>
<feature type="compositionally biased region" description="Polar residues" evidence="5">
    <location>
        <begin position="21"/>
        <end position="31"/>
    </location>
</feature>
<dbReference type="InterPro" id="IPR000306">
    <property type="entry name" value="Znf_FYVE"/>
</dbReference>
<evidence type="ECO:0000256" key="1">
    <source>
        <dbReference type="ARBA" id="ARBA00022723"/>
    </source>
</evidence>
<proteinExistence type="predicted"/>
<dbReference type="PANTHER" id="PTHR39490:SF8">
    <property type="entry name" value="ZINC FINGER FYVE DOMAIN-CONTAINING PROTEIN 21"/>
    <property type="match status" value="1"/>
</dbReference>
<reference evidence="8" key="1">
    <citation type="journal article" date="2020" name="Stud. Mycol.">
        <title>101 Dothideomycetes genomes: a test case for predicting lifestyles and emergence of pathogens.</title>
        <authorList>
            <person name="Haridas S."/>
            <person name="Albert R."/>
            <person name="Binder M."/>
            <person name="Bloem J."/>
            <person name="Labutti K."/>
            <person name="Salamov A."/>
            <person name="Andreopoulos B."/>
            <person name="Baker S."/>
            <person name="Barry K."/>
            <person name="Bills G."/>
            <person name="Bluhm B."/>
            <person name="Cannon C."/>
            <person name="Castanera R."/>
            <person name="Culley D."/>
            <person name="Daum C."/>
            <person name="Ezra D."/>
            <person name="Gonzalez J."/>
            <person name="Henrissat B."/>
            <person name="Kuo A."/>
            <person name="Liang C."/>
            <person name="Lipzen A."/>
            <person name="Lutzoni F."/>
            <person name="Magnuson J."/>
            <person name="Mondo S."/>
            <person name="Nolan M."/>
            <person name="Ohm R."/>
            <person name="Pangilinan J."/>
            <person name="Park H.-J."/>
            <person name="Ramirez L."/>
            <person name="Alfaro M."/>
            <person name="Sun H."/>
            <person name="Tritt A."/>
            <person name="Yoshinaga Y."/>
            <person name="Zwiers L.-H."/>
            <person name="Turgeon B."/>
            <person name="Goodwin S."/>
            <person name="Spatafora J."/>
            <person name="Crous P."/>
            <person name="Grigoriev I."/>
        </authorList>
    </citation>
    <scope>NUCLEOTIDE SEQUENCE</scope>
    <source>
        <strain evidence="8">CBS 379.55</strain>
    </source>
</reference>
<dbReference type="InterPro" id="IPR052113">
    <property type="entry name" value="FYVE-type_Zinc_Finger"/>
</dbReference>
<evidence type="ECO:0000259" key="7">
    <source>
        <dbReference type="PROSITE" id="PS50178"/>
    </source>
</evidence>
<feature type="region of interest" description="Disordered" evidence="5">
    <location>
        <begin position="1"/>
        <end position="196"/>
    </location>
</feature>
<evidence type="ECO:0000256" key="5">
    <source>
        <dbReference type="SAM" id="MobiDB-lite"/>
    </source>
</evidence>
<feature type="compositionally biased region" description="Low complexity" evidence="5">
    <location>
        <begin position="8"/>
        <end position="19"/>
    </location>
</feature>
<dbReference type="Pfam" id="PF01363">
    <property type="entry name" value="FYVE"/>
    <property type="match status" value="1"/>
</dbReference>
<dbReference type="CDD" id="cd15737">
    <property type="entry name" value="FYVE2_Vac1p_like"/>
    <property type="match status" value="1"/>
</dbReference>
<dbReference type="Proteomes" id="UP000800097">
    <property type="component" value="Unassembled WGS sequence"/>
</dbReference>
<sequence length="483" mass="53317">MGRRRSSSSHQTSSSMGSGQDNGVNNISENNAGYLAPIPQPTGLAAASSQQSVAAPRDRGVHDFMASLRLTDSQIQPGPYPPLSQNPFRNIPAPPNPLPRHQGSRFIHNQGSPYRHSSSGTSRSFDARQCSGQRSMPGDSVMPRRSTITAAGHSRTSSSAPFASHSPSVPSRPQPHSHSPITLPPSPHTGDMPLPRWQPDSEVDSCFVCGRYFTFLNRRHHCRKCGRVVCANCSPHRIYIPRQYVVNPPSLVPDDDEHSDNPLVQVRICNPCVPDPNNSPPQLPDTGNTAGSLSSGYHSRTSLDAPPPYPSTFATAHQMWNETPPASTYPRRYSRPIDPAYIPSRVSPFMHSPPRPAPPPTPTPAPRRIRQEDICPVCFRPIPSIVSIGDAVLDEQEIDRRRAEHIQSCLETHSQSPPANIRSLLTYTATEKDCANSEECVICFEEYAVGDKLARMVCLCRFHEHCIRSWWERKDPGNCPVHQ</sequence>
<evidence type="ECO:0000256" key="3">
    <source>
        <dbReference type="ARBA" id="ARBA00022833"/>
    </source>
</evidence>
<feature type="compositionally biased region" description="Low complexity" evidence="5">
    <location>
        <begin position="45"/>
        <end position="55"/>
    </location>
</feature>
<dbReference type="OrthoDB" id="660555at2759"/>
<organism evidence="8 9">
    <name type="scientific">Westerdykella ornata</name>
    <dbReference type="NCBI Taxonomy" id="318751"/>
    <lineage>
        <taxon>Eukaryota</taxon>
        <taxon>Fungi</taxon>
        <taxon>Dikarya</taxon>
        <taxon>Ascomycota</taxon>
        <taxon>Pezizomycotina</taxon>
        <taxon>Dothideomycetes</taxon>
        <taxon>Pleosporomycetidae</taxon>
        <taxon>Pleosporales</taxon>
        <taxon>Sporormiaceae</taxon>
        <taxon>Westerdykella</taxon>
    </lineage>
</organism>